<sequence>MSAAEEWEEAEREGKEVADELAMTKTLLESSEQQVEQLRTEVEGLKKARQESMSGLGSSERRGKK</sequence>
<evidence type="ECO:0000313" key="3">
    <source>
        <dbReference type="Proteomes" id="UP001175353"/>
    </source>
</evidence>
<protein>
    <submittedName>
        <fullName evidence="2">Uncharacterized protein</fullName>
    </submittedName>
</protein>
<evidence type="ECO:0000313" key="2">
    <source>
        <dbReference type="EMBL" id="KAK0983110.1"/>
    </source>
</evidence>
<feature type="region of interest" description="Disordered" evidence="1">
    <location>
        <begin position="43"/>
        <end position="65"/>
    </location>
</feature>
<evidence type="ECO:0000256" key="1">
    <source>
        <dbReference type="SAM" id="MobiDB-lite"/>
    </source>
</evidence>
<proteinExistence type="predicted"/>
<dbReference type="AlphaFoldDB" id="A0AAN6KIG8"/>
<dbReference type="EMBL" id="JAUJLE010000103">
    <property type="protein sequence ID" value="KAK0983110.1"/>
    <property type="molecule type" value="Genomic_DNA"/>
</dbReference>
<name>A0AAN6KIG8_9PEZI</name>
<keyword evidence="3" id="KW-1185">Reference proteome</keyword>
<accession>A0AAN6KIG8</accession>
<organism evidence="2 3">
    <name type="scientific">Friedmanniomyces endolithicus</name>
    <dbReference type="NCBI Taxonomy" id="329885"/>
    <lineage>
        <taxon>Eukaryota</taxon>
        <taxon>Fungi</taxon>
        <taxon>Dikarya</taxon>
        <taxon>Ascomycota</taxon>
        <taxon>Pezizomycotina</taxon>
        <taxon>Dothideomycetes</taxon>
        <taxon>Dothideomycetidae</taxon>
        <taxon>Mycosphaerellales</taxon>
        <taxon>Teratosphaeriaceae</taxon>
        <taxon>Friedmanniomyces</taxon>
    </lineage>
</organism>
<dbReference type="Proteomes" id="UP001175353">
    <property type="component" value="Unassembled WGS sequence"/>
</dbReference>
<reference evidence="2" key="1">
    <citation type="submission" date="2023-06" db="EMBL/GenBank/DDBJ databases">
        <title>Black Yeasts Isolated from many extreme environments.</title>
        <authorList>
            <person name="Coleine C."/>
            <person name="Stajich J.E."/>
            <person name="Selbmann L."/>
        </authorList>
    </citation>
    <scope>NUCLEOTIDE SEQUENCE</scope>
    <source>
        <strain evidence="2">CCFEE 5200</strain>
    </source>
</reference>
<gene>
    <name evidence="2" type="ORF">LTR91_011342</name>
</gene>
<comment type="caution">
    <text evidence="2">The sequence shown here is derived from an EMBL/GenBank/DDBJ whole genome shotgun (WGS) entry which is preliminary data.</text>
</comment>